<accession>A0A8I0TTG4</accession>
<protein>
    <submittedName>
        <fullName evidence="1">Uncharacterized protein</fullName>
    </submittedName>
</protein>
<organism evidence="1 2">
    <name type="scientific">Streptomyces stelliscabiei</name>
    <dbReference type="NCBI Taxonomy" id="146820"/>
    <lineage>
        <taxon>Bacteria</taxon>
        <taxon>Bacillati</taxon>
        <taxon>Actinomycetota</taxon>
        <taxon>Actinomycetes</taxon>
        <taxon>Kitasatosporales</taxon>
        <taxon>Streptomycetaceae</taxon>
        <taxon>Streptomyces</taxon>
    </lineage>
</organism>
<dbReference type="OrthoDB" id="4253749at2"/>
<dbReference type="RefSeq" id="WP_046915807.1">
    <property type="nucleotide sequence ID" value="NZ_JADBGF010000001.1"/>
</dbReference>
<dbReference type="EMBL" id="JADBGF010000001">
    <property type="protein sequence ID" value="MBE1597248.1"/>
    <property type="molecule type" value="Genomic_DNA"/>
</dbReference>
<dbReference type="Proteomes" id="UP000629287">
    <property type="component" value="Unassembled WGS sequence"/>
</dbReference>
<sequence>MSNAYVKDPAALLDYSWDWSEWLAQVADTISSATVAVPAGLTAVGSPVVDEGVVTQRVSGGAVDGAYVLVCQITTVGGLIDERSIYLTIGNR</sequence>
<keyword evidence="2" id="KW-1185">Reference proteome</keyword>
<comment type="caution">
    <text evidence="1">The sequence shown here is derived from an EMBL/GenBank/DDBJ whole genome shotgun (WGS) entry which is preliminary data.</text>
</comment>
<dbReference type="AlphaFoldDB" id="A0A8I0TTG4"/>
<evidence type="ECO:0000313" key="2">
    <source>
        <dbReference type="Proteomes" id="UP000629287"/>
    </source>
</evidence>
<gene>
    <name evidence="1" type="ORF">H4687_003377</name>
</gene>
<dbReference type="GeneID" id="86827944"/>
<evidence type="ECO:0000313" key="1">
    <source>
        <dbReference type="EMBL" id="MBE1597248.1"/>
    </source>
</evidence>
<dbReference type="InterPro" id="IPR056928">
    <property type="entry name" value="Gp77-like"/>
</dbReference>
<dbReference type="Pfam" id="PF23148">
    <property type="entry name" value="Gp77"/>
    <property type="match status" value="1"/>
</dbReference>
<proteinExistence type="predicted"/>
<name>A0A8I0TTG4_9ACTN</name>
<reference evidence="1 2" key="1">
    <citation type="submission" date="2020-10" db="EMBL/GenBank/DDBJ databases">
        <title>Sequencing the genomes of 1000 actinobacteria strains.</title>
        <authorList>
            <person name="Klenk H.-P."/>
        </authorList>
    </citation>
    <scope>NUCLEOTIDE SEQUENCE [LARGE SCALE GENOMIC DNA]</scope>
    <source>
        <strain evidence="1 2">DSM 41803</strain>
    </source>
</reference>